<reference evidence="3 4" key="1">
    <citation type="submission" date="2019-03" db="EMBL/GenBank/DDBJ databases">
        <title>Deep-cultivation of Planctomycetes and their phenomic and genomic characterization uncovers novel biology.</title>
        <authorList>
            <person name="Wiegand S."/>
            <person name="Jogler M."/>
            <person name="Boedeker C."/>
            <person name="Pinto D."/>
            <person name="Vollmers J."/>
            <person name="Rivas-Marin E."/>
            <person name="Kohn T."/>
            <person name="Peeters S.H."/>
            <person name="Heuer A."/>
            <person name="Rast P."/>
            <person name="Oberbeckmann S."/>
            <person name="Bunk B."/>
            <person name="Jeske O."/>
            <person name="Meyerdierks A."/>
            <person name="Storesund J.E."/>
            <person name="Kallscheuer N."/>
            <person name="Luecker S."/>
            <person name="Lage O.M."/>
            <person name="Pohl T."/>
            <person name="Merkel B.J."/>
            <person name="Hornburger P."/>
            <person name="Mueller R.-W."/>
            <person name="Bruemmer F."/>
            <person name="Labrenz M."/>
            <person name="Spormann A.M."/>
            <person name="Op den Camp H."/>
            <person name="Overmann J."/>
            <person name="Amann R."/>
            <person name="Jetten M.S.M."/>
            <person name="Mascher T."/>
            <person name="Medema M.H."/>
            <person name="Devos D.P."/>
            <person name="Kaster A.-K."/>
            <person name="Ovreas L."/>
            <person name="Rohde M."/>
            <person name="Galperin M.Y."/>
            <person name="Jogler C."/>
        </authorList>
    </citation>
    <scope>NUCLEOTIDE SEQUENCE [LARGE SCALE GENOMIC DNA]</scope>
    <source>
        <strain evidence="3 4">Enr13</strain>
    </source>
</reference>
<keyword evidence="4" id="KW-1185">Reference proteome</keyword>
<dbReference type="InterPro" id="IPR015943">
    <property type="entry name" value="WD40/YVTN_repeat-like_dom_sf"/>
</dbReference>
<accession>A0A518HLW1</accession>
<dbReference type="InterPro" id="IPR002372">
    <property type="entry name" value="PQQ_rpt_dom"/>
</dbReference>
<feature type="transmembrane region" description="Helical" evidence="1">
    <location>
        <begin position="89"/>
        <end position="112"/>
    </location>
</feature>
<dbReference type="Proteomes" id="UP000319004">
    <property type="component" value="Chromosome"/>
</dbReference>
<dbReference type="PANTHER" id="PTHR34512:SF30">
    <property type="entry name" value="OUTER MEMBRANE PROTEIN ASSEMBLY FACTOR BAMB"/>
    <property type="match status" value="1"/>
</dbReference>
<evidence type="ECO:0000313" key="3">
    <source>
        <dbReference type="EMBL" id="QDV41798.1"/>
    </source>
</evidence>
<keyword evidence="1" id="KW-0812">Transmembrane</keyword>
<dbReference type="InterPro" id="IPR011047">
    <property type="entry name" value="Quinoprotein_ADH-like_sf"/>
</dbReference>
<keyword evidence="1" id="KW-1133">Transmembrane helix</keyword>
<evidence type="ECO:0000313" key="4">
    <source>
        <dbReference type="Proteomes" id="UP000319004"/>
    </source>
</evidence>
<dbReference type="KEGG" id="snep:Enr13x_16410"/>
<dbReference type="AlphaFoldDB" id="A0A518HLW1"/>
<sequence>MNAYLGFRSILLSAVVAGVFSTLVGAILVIDGMNRLNKVPLEATAFIELRQQFLEQPDNKPLRQEIQSLDLALRQEYFREQRFTERGSYLLLGGVLVTLLLSKWAATLHRRLPRPKPKRPGPDSDEVLSHRGPWAVAAVMLVLVGTTWAMKANHPSVLPSNLDELVSVRAPVGAQKRPGEDAVIEPVLPELPSAETMRANWPSFRGADGSGIASGQNAPTVWDGDSGDGILWKSEVPLPGVNSPIVWEDRVFLSGATEDARSVYCFDVGSGELLWSRDIAVDPSVAGEKIKTSNDTGYAAPTMATDGRFVFAMFADGQLVALDFAGREAWTRSLGAPQRNSYGHASSLVTYRGSVIVQYDQGTNDDQLSKLMCFDGATGSPIWETIRATPASWSSPIVIEHDGEPQIITCCDPWVIAYSPSDGTERWRANCLDRVEVGPSPVHSDGVVYAGNDMAIYAAIGVDGSGDVTDSHVLWTADYGLPDTCSPLVTDEFVLTLASYGTLFCFDKREGGEPLWEEDFGADFLSSPSLVGDRVYLFSRDGAAWVVEPTREGCKRISESQLGEDCVTSPAFRDGRIFIRGNEHLFCIGSPNADDE</sequence>
<evidence type="ECO:0000256" key="1">
    <source>
        <dbReference type="SAM" id="Phobius"/>
    </source>
</evidence>
<protein>
    <submittedName>
        <fullName evidence="3">Outer membrane biogenesis protein BamB</fullName>
    </submittedName>
</protein>
<gene>
    <name evidence="3" type="ORF">Enr13x_16410</name>
</gene>
<dbReference type="Gene3D" id="2.130.10.10">
    <property type="entry name" value="YVTN repeat-like/Quinoprotein amine dehydrogenase"/>
    <property type="match status" value="1"/>
</dbReference>
<feature type="domain" description="Pyrrolo-quinoline quinone repeat" evidence="2">
    <location>
        <begin position="213"/>
        <end position="389"/>
    </location>
</feature>
<dbReference type="SUPFAM" id="SSF50998">
    <property type="entry name" value="Quinoprotein alcohol dehydrogenase-like"/>
    <property type="match status" value="1"/>
</dbReference>
<organism evidence="3 4">
    <name type="scientific">Stieleria neptunia</name>
    <dbReference type="NCBI Taxonomy" id="2527979"/>
    <lineage>
        <taxon>Bacteria</taxon>
        <taxon>Pseudomonadati</taxon>
        <taxon>Planctomycetota</taxon>
        <taxon>Planctomycetia</taxon>
        <taxon>Pirellulales</taxon>
        <taxon>Pirellulaceae</taxon>
        <taxon>Stieleria</taxon>
    </lineage>
</organism>
<evidence type="ECO:0000259" key="2">
    <source>
        <dbReference type="Pfam" id="PF13360"/>
    </source>
</evidence>
<feature type="transmembrane region" description="Helical" evidence="1">
    <location>
        <begin position="6"/>
        <end position="30"/>
    </location>
</feature>
<feature type="domain" description="Pyrrolo-quinoline quinone repeat" evidence="2">
    <location>
        <begin position="472"/>
        <end position="548"/>
    </location>
</feature>
<dbReference type="EMBL" id="CP037423">
    <property type="protein sequence ID" value="QDV41798.1"/>
    <property type="molecule type" value="Genomic_DNA"/>
</dbReference>
<keyword evidence="1" id="KW-0472">Membrane</keyword>
<dbReference type="PANTHER" id="PTHR34512">
    <property type="entry name" value="CELL SURFACE PROTEIN"/>
    <property type="match status" value="1"/>
</dbReference>
<proteinExistence type="predicted"/>
<name>A0A518HLW1_9BACT</name>
<dbReference type="Pfam" id="PF13360">
    <property type="entry name" value="PQQ_2"/>
    <property type="match status" value="2"/>
</dbReference>
<dbReference type="RefSeq" id="WP_197455863.1">
    <property type="nucleotide sequence ID" value="NZ_CP037423.1"/>
</dbReference>
<dbReference type="Gene3D" id="2.40.10.480">
    <property type="match status" value="1"/>
</dbReference>